<evidence type="ECO:0000256" key="14">
    <source>
        <dbReference type="RuleBase" id="RU003661"/>
    </source>
</evidence>
<evidence type="ECO:0000256" key="1">
    <source>
        <dbReference type="ARBA" id="ARBA00004304"/>
    </source>
</evidence>
<dbReference type="EMBL" id="KP013085">
    <property type="protein sequence ID" value="AJW75212.1"/>
    <property type="molecule type" value="Genomic_DNA"/>
</dbReference>
<dbReference type="GO" id="GO:0015986">
    <property type="term" value="P:proton motive force-driven ATP synthesis"/>
    <property type="evidence" value="ECO:0007669"/>
    <property type="project" value="InterPro"/>
</dbReference>
<dbReference type="RefSeq" id="YP_009177947.1">
    <property type="nucleotide sequence ID" value="NC_028274.1"/>
</dbReference>
<feature type="region of interest" description="Disordered" evidence="15">
    <location>
        <begin position="36"/>
        <end position="55"/>
    </location>
</feature>
<dbReference type="EMBL" id="KP013115">
    <property type="protein sequence ID" value="AJW75602.1"/>
    <property type="molecule type" value="Genomic_DNA"/>
</dbReference>
<evidence type="ECO:0000256" key="15">
    <source>
        <dbReference type="SAM" id="MobiDB-lite"/>
    </source>
</evidence>
<feature type="compositionally biased region" description="Polar residues" evidence="15">
    <location>
        <begin position="36"/>
        <end position="49"/>
    </location>
</feature>
<dbReference type="GO" id="GO:0015078">
    <property type="term" value="F:proton transmembrane transporter activity"/>
    <property type="evidence" value="ECO:0007669"/>
    <property type="project" value="InterPro"/>
</dbReference>
<dbReference type="PANTHER" id="PTHR39937">
    <property type="entry name" value="ATP SYNTHASE PROTEIN 8"/>
    <property type="match status" value="1"/>
</dbReference>
<keyword evidence="11" id="KW-0066">ATP synthesis</keyword>
<keyword evidence="8 14" id="KW-0406">Ion transport</keyword>
<evidence type="ECO:0000256" key="4">
    <source>
        <dbReference type="ARBA" id="ARBA00022547"/>
    </source>
</evidence>
<comment type="subunit">
    <text evidence="13">Component of the ATP synthase complex composed at least of ATP5F1A/subunit alpha, ATP5F1B/subunit beta, ATP5MC1/subunit c (homooctomer), MT-ATP6/subunit a, MT-ATP8/subunit 8, ATP5ME/subunit e, ATP5MF/subunit f, ATP5MG/subunit g, ATP5MK/subunit k, ATP5MJ/subunit j, ATP5F1C/subunit gamma, ATP5F1D/subunit delta, ATP5F1E/subunit epsilon, ATP5PF/subunit F6, ATP5PB/subunit b, ATP5PD/subunit d, ATP5PO/subunit OSCP. ATP synthase complex consists of a soluble F(1) head domain (subunits alpha(3) and beta(3)) - the catalytic core - and a membrane F(0) domain - the membrane proton channel (subunits c, a, 8, e, f, g, k and j). These two domains are linked by a central stalk (subunits gamma, delta, and epsilon) rotating inside the F1 region and a stationary peripheral stalk (subunits F6, b, d, and OSCP).</text>
</comment>
<reference evidence="17" key="1">
    <citation type="submission" date="2014-10" db="EMBL/GenBank/DDBJ databases">
        <title>Introduction of universal fish and amphibian primers for long-range PCR amplification and whole mitochondrial genome assembly using next-generation sequencing techniques.</title>
        <authorList>
            <person name="Renshaw M.A."/>
            <person name="Olds B.P."/>
            <person name="Li Y."/>
            <person name="Pfrender M.E."/>
            <person name="Lodge D.M."/>
        </authorList>
    </citation>
    <scope>NUCLEOTIDE SEQUENCE</scope>
</reference>
<accession>A0A0N7AQE9</accession>
<evidence type="ECO:0000256" key="11">
    <source>
        <dbReference type="ARBA" id="ARBA00023310"/>
    </source>
</evidence>
<evidence type="ECO:0000256" key="6">
    <source>
        <dbReference type="ARBA" id="ARBA00022781"/>
    </source>
</evidence>
<evidence type="ECO:0000256" key="3">
    <source>
        <dbReference type="ARBA" id="ARBA00022448"/>
    </source>
</evidence>
<comment type="similarity">
    <text evidence="2 14">Belongs to the ATPase protein 8 family.</text>
</comment>
<evidence type="ECO:0000256" key="2">
    <source>
        <dbReference type="ARBA" id="ARBA00008892"/>
    </source>
</evidence>
<sequence length="55" mass="6535">MPQLTPTPWLAYLLFSWLIFSVIVLPKVSTHTFMESPTPLTQQKPNTEPWNWPWH</sequence>
<geneLocation type="mitochondrion" evidence="17"/>
<keyword evidence="3 14" id="KW-0813">Transport</keyword>
<keyword evidence="6 14" id="KW-0375">Hydrogen ion transport</keyword>
<evidence type="ECO:0000256" key="7">
    <source>
        <dbReference type="ARBA" id="ARBA00022989"/>
    </source>
</evidence>
<evidence type="ECO:0000256" key="12">
    <source>
        <dbReference type="ARBA" id="ARBA00053067"/>
    </source>
</evidence>
<evidence type="ECO:0000256" key="13">
    <source>
        <dbReference type="ARBA" id="ARBA00064647"/>
    </source>
</evidence>
<dbReference type="AlphaFoldDB" id="A0A0N7AQE9"/>
<keyword evidence="5 14" id="KW-0812">Transmembrane</keyword>
<comment type="function">
    <text evidence="12">Subunit 8, of the mitochondrial membrane ATP synthase complex (F(1)F(0) ATP synthase or Complex V) that produces ATP from ADP in the presence of a proton gradient across the membrane which is generated by electron transport complexes of the respiratory chain. ATP synthase complex consist of a soluble F(1) head domain - the catalytic core - and a membrane F(1) domain - the membrane proton channel. These two domains are linked by a central stalk rotating inside the F(1) region and a stationary peripheral stalk. During catalysis, ATP synthesis in the catalytic domain of F(1) is coupled via a rotary mechanism of the central stalk subunits to proton translocation. In vivo, can only synthesize ATP although its ATP hydrolase activity can be activated artificially in vitro. Part of the complex F(0) domain.</text>
</comment>
<organism evidence="17">
    <name type="scientific">Gambusia holbrooki</name>
    <name type="common">Eastern mosquitofish</name>
    <dbReference type="NCBI Taxonomy" id="37273"/>
    <lineage>
        <taxon>Eukaryota</taxon>
        <taxon>Metazoa</taxon>
        <taxon>Chordata</taxon>
        <taxon>Craniata</taxon>
        <taxon>Vertebrata</taxon>
        <taxon>Euteleostomi</taxon>
        <taxon>Actinopterygii</taxon>
        <taxon>Neopterygii</taxon>
        <taxon>Teleostei</taxon>
        <taxon>Neoteleostei</taxon>
        <taxon>Acanthomorphata</taxon>
        <taxon>Ovalentaria</taxon>
        <taxon>Atherinomorphae</taxon>
        <taxon>Cyprinodontiformes</taxon>
        <taxon>Poeciliidae</taxon>
        <taxon>Poeciliinae</taxon>
        <taxon>Gambusia</taxon>
    </lineage>
</organism>
<evidence type="ECO:0000256" key="16">
    <source>
        <dbReference type="SAM" id="Phobius"/>
    </source>
</evidence>
<dbReference type="GO" id="GO:0031966">
    <property type="term" value="C:mitochondrial membrane"/>
    <property type="evidence" value="ECO:0007669"/>
    <property type="project" value="UniProtKB-SubCell"/>
</dbReference>
<dbReference type="GeneID" id="26128469"/>
<protein>
    <recommendedName>
        <fullName evidence="14">ATP synthase complex subunit 8</fullName>
    </recommendedName>
</protein>
<dbReference type="GO" id="GO:0045259">
    <property type="term" value="C:proton-transporting ATP synthase complex"/>
    <property type="evidence" value="ECO:0007669"/>
    <property type="project" value="UniProtKB-KW"/>
</dbReference>
<evidence type="ECO:0000256" key="8">
    <source>
        <dbReference type="ARBA" id="ARBA00023065"/>
    </source>
</evidence>
<evidence type="ECO:0000313" key="17">
    <source>
        <dbReference type="EMBL" id="AJW75212.1"/>
    </source>
</evidence>
<evidence type="ECO:0000256" key="9">
    <source>
        <dbReference type="ARBA" id="ARBA00023128"/>
    </source>
</evidence>
<dbReference type="InterPro" id="IPR001421">
    <property type="entry name" value="ATP8_metazoa"/>
</dbReference>
<keyword evidence="9 14" id="KW-0496">Mitochondrion</keyword>
<comment type="subcellular location">
    <subcellularLocation>
        <location evidence="1 14">Mitochondrion membrane</location>
        <topology evidence="1 14">Single-pass membrane protein</topology>
    </subcellularLocation>
</comment>
<keyword evidence="4 14" id="KW-0138">CF(0)</keyword>
<gene>
    <name evidence="17" type="primary">ATP8</name>
</gene>
<dbReference type="Pfam" id="PF00895">
    <property type="entry name" value="ATP-synt_8"/>
    <property type="match status" value="1"/>
</dbReference>
<evidence type="ECO:0000256" key="5">
    <source>
        <dbReference type="ARBA" id="ARBA00022692"/>
    </source>
</evidence>
<dbReference type="PANTHER" id="PTHR39937:SF1">
    <property type="entry name" value="ATP SYNTHASE PROTEIN 8"/>
    <property type="match status" value="1"/>
</dbReference>
<keyword evidence="10 16" id="KW-0472">Membrane</keyword>
<evidence type="ECO:0000256" key="10">
    <source>
        <dbReference type="ARBA" id="ARBA00023136"/>
    </source>
</evidence>
<dbReference type="CTD" id="4509"/>
<keyword evidence="7 16" id="KW-1133">Transmembrane helix</keyword>
<proteinExistence type="inferred from homology"/>
<name>A0A0N7AQE9_GAMHO</name>
<dbReference type="InterPro" id="IPR050635">
    <property type="entry name" value="ATPase_protein_8"/>
</dbReference>
<feature type="transmembrane region" description="Helical" evidence="16">
    <location>
        <begin position="6"/>
        <end position="25"/>
    </location>
</feature>